<dbReference type="InterPro" id="IPR050155">
    <property type="entry name" value="HAD-like_hydrolase_sf"/>
</dbReference>
<evidence type="ECO:0000313" key="5">
    <source>
        <dbReference type="EMBL" id="GLQ17315.1"/>
    </source>
</evidence>
<name>A0ABQ5USM1_9HYPH</name>
<dbReference type="InterPro" id="IPR036412">
    <property type="entry name" value="HAD-like_sf"/>
</dbReference>
<evidence type="ECO:0000256" key="3">
    <source>
        <dbReference type="ARBA" id="ARBA00006171"/>
    </source>
</evidence>
<comment type="similarity">
    <text evidence="3">Belongs to the HAD-like hydrolase superfamily. CbbY/CbbZ/Gph/YieH family.</text>
</comment>
<reference evidence="5" key="2">
    <citation type="submission" date="2023-01" db="EMBL/GenBank/DDBJ databases">
        <title>Draft genome sequence of Maritalea porphyrae strain NBRC 107169.</title>
        <authorList>
            <person name="Sun Q."/>
            <person name="Mori K."/>
        </authorList>
    </citation>
    <scope>NUCLEOTIDE SEQUENCE</scope>
    <source>
        <strain evidence="5">NBRC 107169</strain>
    </source>
</reference>
<dbReference type="Gene3D" id="1.10.150.240">
    <property type="entry name" value="Putative phosphatase, domain 2"/>
    <property type="match status" value="1"/>
</dbReference>
<evidence type="ECO:0000313" key="6">
    <source>
        <dbReference type="Proteomes" id="UP001161405"/>
    </source>
</evidence>
<dbReference type="PANTHER" id="PTHR43434">
    <property type="entry name" value="PHOSPHOGLYCOLATE PHOSPHATASE"/>
    <property type="match status" value="1"/>
</dbReference>
<proteinExistence type="inferred from homology"/>
<evidence type="ECO:0000256" key="1">
    <source>
        <dbReference type="ARBA" id="ARBA00000830"/>
    </source>
</evidence>
<dbReference type="Proteomes" id="UP001161405">
    <property type="component" value="Unassembled WGS sequence"/>
</dbReference>
<dbReference type="EMBL" id="BSNI01000002">
    <property type="protein sequence ID" value="GLQ17315.1"/>
    <property type="molecule type" value="Genomic_DNA"/>
</dbReference>
<dbReference type="RefSeq" id="WP_284363360.1">
    <property type="nucleotide sequence ID" value="NZ_BSNI01000002.1"/>
</dbReference>
<accession>A0ABQ5USM1</accession>
<dbReference type="EC" id="3.1.3.18" evidence="4"/>
<dbReference type="SUPFAM" id="SSF56784">
    <property type="entry name" value="HAD-like"/>
    <property type="match status" value="1"/>
</dbReference>
<dbReference type="SFLD" id="SFLDS00003">
    <property type="entry name" value="Haloacid_Dehalogenase"/>
    <property type="match status" value="1"/>
</dbReference>
<dbReference type="SFLD" id="SFLDG01135">
    <property type="entry name" value="C1.5.6:_HAD__Beta-PGM__Phospha"/>
    <property type="match status" value="1"/>
</dbReference>
<comment type="pathway">
    <text evidence="2">Organic acid metabolism; glycolate biosynthesis; glycolate from 2-phosphoglycolate: step 1/1.</text>
</comment>
<comment type="caution">
    <text evidence="5">The sequence shown here is derived from an EMBL/GenBank/DDBJ whole genome shotgun (WGS) entry which is preliminary data.</text>
</comment>
<gene>
    <name evidence="5" type="primary">cbbZ</name>
    <name evidence="5" type="ORF">GCM10007879_15640</name>
</gene>
<dbReference type="InterPro" id="IPR023198">
    <property type="entry name" value="PGP-like_dom2"/>
</dbReference>
<reference evidence="5" key="1">
    <citation type="journal article" date="2014" name="Int. J. Syst. Evol. Microbiol.">
        <title>Complete genome of a new Firmicutes species belonging to the dominant human colonic microbiota ('Ruminococcus bicirculans') reveals two chromosomes and a selective capacity to utilize plant glucans.</title>
        <authorList>
            <consortium name="NISC Comparative Sequencing Program"/>
            <person name="Wegmann U."/>
            <person name="Louis P."/>
            <person name="Goesmann A."/>
            <person name="Henrissat B."/>
            <person name="Duncan S.H."/>
            <person name="Flint H.J."/>
        </authorList>
    </citation>
    <scope>NUCLEOTIDE SEQUENCE</scope>
    <source>
        <strain evidence="5">NBRC 107169</strain>
    </source>
</reference>
<dbReference type="SFLD" id="SFLDG01129">
    <property type="entry name" value="C1.5:_HAD__Beta-PGM__Phosphata"/>
    <property type="match status" value="1"/>
</dbReference>
<organism evidence="5 6">
    <name type="scientific">Maritalea porphyrae</name>
    <dbReference type="NCBI Taxonomy" id="880732"/>
    <lineage>
        <taxon>Bacteria</taxon>
        <taxon>Pseudomonadati</taxon>
        <taxon>Pseudomonadota</taxon>
        <taxon>Alphaproteobacteria</taxon>
        <taxon>Hyphomicrobiales</taxon>
        <taxon>Devosiaceae</taxon>
        <taxon>Maritalea</taxon>
    </lineage>
</organism>
<evidence type="ECO:0000256" key="2">
    <source>
        <dbReference type="ARBA" id="ARBA00004818"/>
    </source>
</evidence>
<sequence length="216" mass="23292">MQLSYEAVIFDLDGTLVDSLPSFHQAANAMLEGIGHKAVHADEIKSFVGNGQEVFIARCLVRAGANLTAEQLVSTTSAFEKAYDASQKLAKLYPGVEALLQTLRDNDTRIGLCTNRPFDRAFSIVKAVGISQFFDTVAGFETTPSPKPEPSPILYCLGAVGVRESSALFVGDSDVDAIASQRAGVDFAYHRKGFGELTGKRAKVQFDHFDELAALV</sequence>
<comment type="catalytic activity">
    <reaction evidence="1">
        <text>2-phosphoglycolate + H2O = glycolate + phosphate</text>
        <dbReference type="Rhea" id="RHEA:14369"/>
        <dbReference type="ChEBI" id="CHEBI:15377"/>
        <dbReference type="ChEBI" id="CHEBI:29805"/>
        <dbReference type="ChEBI" id="CHEBI:43474"/>
        <dbReference type="ChEBI" id="CHEBI:58033"/>
        <dbReference type="EC" id="3.1.3.18"/>
    </reaction>
</comment>
<keyword evidence="6" id="KW-1185">Reference proteome</keyword>
<protein>
    <recommendedName>
        <fullName evidence="4">phosphoglycolate phosphatase</fullName>
        <ecNumber evidence="4">3.1.3.18</ecNumber>
    </recommendedName>
</protein>
<dbReference type="Pfam" id="PF13419">
    <property type="entry name" value="HAD_2"/>
    <property type="match status" value="1"/>
</dbReference>
<evidence type="ECO:0000256" key="4">
    <source>
        <dbReference type="ARBA" id="ARBA00013078"/>
    </source>
</evidence>
<dbReference type="InterPro" id="IPR023214">
    <property type="entry name" value="HAD_sf"/>
</dbReference>
<dbReference type="PANTHER" id="PTHR43434:SF1">
    <property type="entry name" value="PHOSPHOGLYCOLATE PHOSPHATASE"/>
    <property type="match status" value="1"/>
</dbReference>
<dbReference type="InterPro" id="IPR041492">
    <property type="entry name" value="HAD_2"/>
</dbReference>
<dbReference type="Gene3D" id="3.40.50.1000">
    <property type="entry name" value="HAD superfamily/HAD-like"/>
    <property type="match status" value="1"/>
</dbReference>